<evidence type="ECO:0000313" key="2">
    <source>
        <dbReference type="Ensembl" id="ENSMSIP00000011376.1"/>
    </source>
</evidence>
<feature type="compositionally biased region" description="Basic residues" evidence="1">
    <location>
        <begin position="445"/>
        <end position="462"/>
    </location>
</feature>
<feature type="compositionally biased region" description="Pro residues" evidence="1">
    <location>
        <begin position="285"/>
        <end position="295"/>
    </location>
</feature>
<dbReference type="Proteomes" id="UP000694415">
    <property type="component" value="Unplaced"/>
</dbReference>
<dbReference type="Ensembl" id="ENSMSIT00000014443.1">
    <property type="protein sequence ID" value="ENSMSIP00000011376.1"/>
    <property type="gene ID" value="ENSMSIG00000009932.1"/>
</dbReference>
<evidence type="ECO:0000313" key="3">
    <source>
        <dbReference type="Proteomes" id="UP000694415"/>
    </source>
</evidence>
<feature type="compositionally biased region" description="Low complexity" evidence="1">
    <location>
        <begin position="516"/>
        <end position="528"/>
    </location>
</feature>
<protein>
    <submittedName>
        <fullName evidence="2">BCL2 interacting protein 5</fullName>
    </submittedName>
</protein>
<sequence>MPRSRNPSQGMPQDSSDFCGLSPVETPKGNKRAQSLDRQVPRKKDPESSNTRCPSSATCRRTASDGARSSESPSHFAEAQGATAAALPPGEGRGFLPSEQGPPEDTKKERLPREAQQSWLRLVLNILLMRIEEPREKASRASKGKGDLPEATEEPALRKKSHEKRTSRKKHSHRKPIAEEPPGPQTAEAQGREDVPPSLAASSAPHEIALGLICRGGPDSDLPQALPTEGDHAETPDSFGQASGPPLEEDPRKPDQDDVIWQIVELLKKAGDQLEEEQVQIPQPEAVPPRKPTPLPRKKSQEKKSSLKRVLSLKKPASEEPKRVGTATTLGPETRPKRPSFLPLCVSSQRASTSSSLDLEAPEFQDVPSVDGGGSHPSELHTPAAIFQGPEEKPLLDRASESREFRRKILALLQSAEDERGEQQAQAQEAEEAGENPAPAGKVKSQVKKSNLRRAFSLRKHSSKDSKKTEASGTPGSGSLEARPPKKHGFLPMCVSGHRASISSSPESLEFQKTEAAGGAPAGSPGAPFQARSHTPDEGPSPETAWESKEFIIQKLVASLQEVDRDLGRQIRKYPSFKRFFNEFSDASLRKLVATLDRQKASLSEEGRSLANRPPPCAFGTLNKFAANRSCTICTLMQSRGEYKGHSYAHFLSRKAEQDITNLDSQSPD</sequence>
<accession>A0A8C6GU92</accession>
<feature type="region of interest" description="Disordered" evidence="1">
    <location>
        <begin position="1"/>
        <end position="116"/>
    </location>
</feature>
<feature type="compositionally biased region" description="Basic residues" evidence="1">
    <location>
        <begin position="158"/>
        <end position="175"/>
    </location>
</feature>
<proteinExistence type="predicted"/>
<evidence type="ECO:0000256" key="1">
    <source>
        <dbReference type="SAM" id="MobiDB-lite"/>
    </source>
</evidence>
<name>A0A8C6GU92_MUSSI</name>
<feature type="compositionally biased region" description="Basic and acidic residues" evidence="1">
    <location>
        <begin position="131"/>
        <end position="148"/>
    </location>
</feature>
<feature type="compositionally biased region" description="Basic and acidic residues" evidence="1">
    <location>
        <begin position="104"/>
        <end position="113"/>
    </location>
</feature>
<dbReference type="PANTHER" id="PTHR22435">
    <property type="entry name" value="CHROMOSOME 6 OPEN READING FRAME 222"/>
    <property type="match status" value="1"/>
</dbReference>
<feature type="compositionally biased region" description="Polar residues" evidence="1">
    <location>
        <begin position="48"/>
        <end position="73"/>
    </location>
</feature>
<keyword evidence="3" id="KW-1185">Reference proteome</keyword>
<reference evidence="2" key="1">
    <citation type="submission" date="2025-08" db="UniProtKB">
        <authorList>
            <consortium name="Ensembl"/>
        </authorList>
    </citation>
    <scope>IDENTIFICATION</scope>
</reference>
<feature type="compositionally biased region" description="Polar residues" evidence="1">
    <location>
        <begin position="346"/>
        <end position="357"/>
    </location>
</feature>
<feature type="region of interest" description="Disordered" evidence="1">
    <location>
        <begin position="414"/>
        <end position="545"/>
    </location>
</feature>
<dbReference type="GeneTree" id="ENSGT00390000001176"/>
<reference evidence="2" key="2">
    <citation type="submission" date="2025-09" db="UniProtKB">
        <authorList>
            <consortium name="Ensembl"/>
        </authorList>
    </citation>
    <scope>IDENTIFICATION</scope>
</reference>
<organism evidence="2 3">
    <name type="scientific">Mus spicilegus</name>
    <name type="common">Mound-building mouse</name>
    <dbReference type="NCBI Taxonomy" id="10103"/>
    <lineage>
        <taxon>Eukaryota</taxon>
        <taxon>Metazoa</taxon>
        <taxon>Chordata</taxon>
        <taxon>Craniata</taxon>
        <taxon>Vertebrata</taxon>
        <taxon>Euteleostomi</taxon>
        <taxon>Mammalia</taxon>
        <taxon>Eutheria</taxon>
        <taxon>Euarchontoglires</taxon>
        <taxon>Glires</taxon>
        <taxon>Rodentia</taxon>
        <taxon>Myomorpha</taxon>
        <taxon>Muroidea</taxon>
        <taxon>Muridae</taxon>
        <taxon>Murinae</taxon>
        <taxon>Mus</taxon>
        <taxon>Mus</taxon>
    </lineage>
</organism>
<feature type="region of interest" description="Disordered" evidence="1">
    <location>
        <begin position="273"/>
        <end position="401"/>
    </location>
</feature>
<dbReference type="Pfam" id="PF15661">
    <property type="entry name" value="CF222"/>
    <property type="match status" value="1"/>
</dbReference>
<feature type="compositionally biased region" description="Polar residues" evidence="1">
    <location>
        <begin position="1"/>
        <end position="16"/>
    </location>
</feature>
<dbReference type="AlphaFoldDB" id="A0A8C6GU92"/>
<feature type="region of interest" description="Disordered" evidence="1">
    <location>
        <begin position="131"/>
        <end position="259"/>
    </location>
</feature>
<dbReference type="PANTHER" id="PTHR22435:SF0">
    <property type="entry name" value="PROTEIN BNIP5"/>
    <property type="match status" value="1"/>
</dbReference>
<feature type="compositionally biased region" description="Basic and acidic residues" evidence="1">
    <location>
        <begin position="390"/>
        <end position="401"/>
    </location>
</feature>
<dbReference type="InterPro" id="IPR031362">
    <property type="entry name" value="BNIP5"/>
</dbReference>